<dbReference type="EMBL" id="JACJVP010000007">
    <property type="protein sequence ID" value="MBB6670420.1"/>
    <property type="molecule type" value="Genomic_DNA"/>
</dbReference>
<dbReference type="InterPro" id="IPR009057">
    <property type="entry name" value="Homeodomain-like_sf"/>
</dbReference>
<dbReference type="PANTHER" id="PTHR43479">
    <property type="entry name" value="ACREF/ENVCD OPERON REPRESSOR-RELATED"/>
    <property type="match status" value="1"/>
</dbReference>
<evidence type="ECO:0000313" key="4">
    <source>
        <dbReference type="EMBL" id="MBB6670420.1"/>
    </source>
</evidence>
<dbReference type="PRINTS" id="PR00455">
    <property type="entry name" value="HTHTETR"/>
</dbReference>
<sequence>MEDWRKDKILDVAMDLFRQKGYSATSMQDIAEACGMAKASIYKLFASKEELFTEVFVLCHQVLLAKAAELDRSGALLGLSPKEMLVRKIEFQLYYTLENHIFMMDLKELPLTGNELFVAAWKRKKSALLNWMKDLMLDKYGEPIEPYIWDVVTVFRGILIEYMRFALQKVISLPMADLAAFIVDRMDAVVGDLIRMRPRPVIDDAIARFNYLNPSDEQRRHGTAREFLREMESRILGMTLPEAVRREMAEVVGLIRKELELEQPNATLLRVLIVYFEAIPELKSDIRQLKLLLS</sequence>
<organism evidence="4 5">
    <name type="scientific">Cohnella nanjingensis</name>
    <dbReference type="NCBI Taxonomy" id="1387779"/>
    <lineage>
        <taxon>Bacteria</taxon>
        <taxon>Bacillati</taxon>
        <taxon>Bacillota</taxon>
        <taxon>Bacilli</taxon>
        <taxon>Bacillales</taxon>
        <taxon>Paenibacillaceae</taxon>
        <taxon>Cohnella</taxon>
    </lineage>
</organism>
<dbReference type="Gene3D" id="1.10.357.10">
    <property type="entry name" value="Tetracycline Repressor, domain 2"/>
    <property type="match status" value="1"/>
</dbReference>
<feature type="domain" description="HTH tetR-type" evidence="3">
    <location>
        <begin position="3"/>
        <end position="63"/>
    </location>
</feature>
<dbReference type="GO" id="GO:0003677">
    <property type="term" value="F:DNA binding"/>
    <property type="evidence" value="ECO:0007669"/>
    <property type="project" value="UniProtKB-UniRule"/>
</dbReference>
<evidence type="ECO:0000313" key="5">
    <source>
        <dbReference type="Proteomes" id="UP000547209"/>
    </source>
</evidence>
<keyword evidence="1 2" id="KW-0238">DNA-binding</keyword>
<evidence type="ECO:0000256" key="1">
    <source>
        <dbReference type="ARBA" id="ARBA00023125"/>
    </source>
</evidence>
<gene>
    <name evidence="4" type="ORF">H7C19_06940</name>
</gene>
<reference evidence="4 5" key="1">
    <citation type="submission" date="2020-08" db="EMBL/GenBank/DDBJ databases">
        <title>Cohnella phylogeny.</title>
        <authorList>
            <person name="Dunlap C."/>
        </authorList>
    </citation>
    <scope>NUCLEOTIDE SEQUENCE [LARGE SCALE GENOMIC DNA]</scope>
    <source>
        <strain evidence="4 5">DSM 28246</strain>
    </source>
</reference>
<dbReference type="PANTHER" id="PTHR43479:SF22">
    <property type="entry name" value="TRANSCRIPTIONAL REGULATOR, TETR FAMILY"/>
    <property type="match status" value="1"/>
</dbReference>
<evidence type="ECO:0000256" key="2">
    <source>
        <dbReference type="PROSITE-ProRule" id="PRU00335"/>
    </source>
</evidence>
<dbReference type="Proteomes" id="UP000547209">
    <property type="component" value="Unassembled WGS sequence"/>
</dbReference>
<keyword evidence="5" id="KW-1185">Reference proteome</keyword>
<dbReference type="AlphaFoldDB" id="A0A7X0VDY0"/>
<comment type="caution">
    <text evidence="4">The sequence shown here is derived from an EMBL/GenBank/DDBJ whole genome shotgun (WGS) entry which is preliminary data.</text>
</comment>
<dbReference type="Pfam" id="PF00440">
    <property type="entry name" value="TetR_N"/>
    <property type="match status" value="1"/>
</dbReference>
<dbReference type="PROSITE" id="PS50977">
    <property type="entry name" value="HTH_TETR_2"/>
    <property type="match status" value="1"/>
</dbReference>
<protein>
    <submittedName>
        <fullName evidence="4">TetR/AcrR family transcriptional regulator</fullName>
    </submittedName>
</protein>
<dbReference type="InterPro" id="IPR001647">
    <property type="entry name" value="HTH_TetR"/>
</dbReference>
<proteinExistence type="predicted"/>
<name>A0A7X0VDY0_9BACL</name>
<dbReference type="InterPro" id="IPR050624">
    <property type="entry name" value="HTH-type_Tx_Regulator"/>
</dbReference>
<feature type="DNA-binding region" description="H-T-H motif" evidence="2">
    <location>
        <begin position="26"/>
        <end position="45"/>
    </location>
</feature>
<dbReference type="RefSeq" id="WP_185141847.1">
    <property type="nucleotide sequence ID" value="NZ_JACJVP010000007.1"/>
</dbReference>
<accession>A0A7X0VDY0</accession>
<dbReference type="SUPFAM" id="SSF46689">
    <property type="entry name" value="Homeodomain-like"/>
    <property type="match status" value="1"/>
</dbReference>
<evidence type="ECO:0000259" key="3">
    <source>
        <dbReference type="PROSITE" id="PS50977"/>
    </source>
</evidence>